<name>A0AAE1LE83_9NEOP</name>
<dbReference type="InterPro" id="IPR018114">
    <property type="entry name" value="TRYPSIN_HIS"/>
</dbReference>
<dbReference type="Gene3D" id="2.40.10.10">
    <property type="entry name" value="Trypsin-like serine proteases"/>
    <property type="match status" value="2"/>
</dbReference>
<keyword evidence="11" id="KW-1185">Reference proteome</keyword>
<dbReference type="InterPro" id="IPR050127">
    <property type="entry name" value="Serine_Proteases_S1"/>
</dbReference>
<keyword evidence="2" id="KW-0964">Secreted</keyword>
<dbReference type="GO" id="GO:0004252">
    <property type="term" value="F:serine-type endopeptidase activity"/>
    <property type="evidence" value="ECO:0007669"/>
    <property type="project" value="InterPro"/>
</dbReference>
<evidence type="ECO:0000256" key="2">
    <source>
        <dbReference type="ARBA" id="ARBA00022525"/>
    </source>
</evidence>
<dbReference type="AlphaFoldDB" id="A0AAE1LE83"/>
<dbReference type="InterPro" id="IPR001254">
    <property type="entry name" value="Trypsin_dom"/>
</dbReference>
<evidence type="ECO:0000256" key="6">
    <source>
        <dbReference type="ARBA" id="ARBA00023157"/>
    </source>
</evidence>
<proteinExistence type="predicted"/>
<keyword evidence="4 7" id="KW-0378">Hydrolase</keyword>
<comment type="caution">
    <text evidence="10">The sequence shown here is derived from an EMBL/GenBank/DDBJ whole genome shotgun (WGS) entry which is preliminary data.</text>
</comment>
<dbReference type="PANTHER" id="PTHR24264">
    <property type="entry name" value="TRYPSIN-RELATED"/>
    <property type="match status" value="1"/>
</dbReference>
<protein>
    <submittedName>
        <fullName evidence="10">Elastase-1</fullName>
    </submittedName>
</protein>
<dbReference type="PANTHER" id="PTHR24264:SF65">
    <property type="entry name" value="SRCR DOMAIN-CONTAINING PROTEIN"/>
    <property type="match status" value="1"/>
</dbReference>
<organism evidence="10 11">
    <name type="scientific">Frankliniella fusca</name>
    <dbReference type="NCBI Taxonomy" id="407009"/>
    <lineage>
        <taxon>Eukaryota</taxon>
        <taxon>Metazoa</taxon>
        <taxon>Ecdysozoa</taxon>
        <taxon>Arthropoda</taxon>
        <taxon>Hexapoda</taxon>
        <taxon>Insecta</taxon>
        <taxon>Pterygota</taxon>
        <taxon>Neoptera</taxon>
        <taxon>Paraneoptera</taxon>
        <taxon>Thysanoptera</taxon>
        <taxon>Terebrantia</taxon>
        <taxon>Thripoidea</taxon>
        <taxon>Thripidae</taxon>
        <taxon>Frankliniella</taxon>
    </lineage>
</organism>
<evidence type="ECO:0000256" key="7">
    <source>
        <dbReference type="RuleBase" id="RU363034"/>
    </source>
</evidence>
<keyword evidence="3 7" id="KW-0645">Protease</keyword>
<sequence length="308" mass="32365">MTALTVLALASALVASAAGADVIVFNFGGVSEETSPALAWAPVGRLGEQRHHGLGIVGGRTAKKNEFPHQASMQVTIPGYEPQHLCGGTLIEVNWVLTAAHCVYGIPASATGVSVVLGINSLTKDKGQRLNVVQALVHSQYNTSLNVGPYDIALLKLDGRAKLNKGVKLALLPKADAVPTGKATLSGWGSTSEDGNNPVYPDRLQTLDFPIIDFQTCYNYVSSVTRDDNPLADTNLCVGDLTKTGLSSCSGDSGGPLVQKSGWFGGKTTVIGVVSWGLANCGSVPFPSVFTRVSAYISWIDTIMNNYK</sequence>
<dbReference type="PROSITE" id="PS00134">
    <property type="entry name" value="TRYPSIN_HIS"/>
    <property type="match status" value="1"/>
</dbReference>
<comment type="subcellular location">
    <subcellularLocation>
        <location evidence="1">Secreted</location>
        <location evidence="1">Extracellular space</location>
    </subcellularLocation>
</comment>
<keyword evidence="5 7" id="KW-0720">Serine protease</keyword>
<evidence type="ECO:0000256" key="4">
    <source>
        <dbReference type="ARBA" id="ARBA00022801"/>
    </source>
</evidence>
<evidence type="ECO:0000256" key="8">
    <source>
        <dbReference type="SAM" id="SignalP"/>
    </source>
</evidence>
<dbReference type="SMART" id="SM00020">
    <property type="entry name" value="Tryp_SPc"/>
    <property type="match status" value="1"/>
</dbReference>
<accession>A0AAE1LE83</accession>
<dbReference type="Proteomes" id="UP001219518">
    <property type="component" value="Unassembled WGS sequence"/>
</dbReference>
<dbReference type="PROSITE" id="PS50240">
    <property type="entry name" value="TRYPSIN_DOM"/>
    <property type="match status" value="1"/>
</dbReference>
<dbReference type="CDD" id="cd00190">
    <property type="entry name" value="Tryp_SPc"/>
    <property type="match status" value="1"/>
</dbReference>
<keyword evidence="8" id="KW-0732">Signal</keyword>
<dbReference type="GO" id="GO:0005615">
    <property type="term" value="C:extracellular space"/>
    <property type="evidence" value="ECO:0007669"/>
    <property type="project" value="TreeGrafter"/>
</dbReference>
<dbReference type="SUPFAM" id="SSF50494">
    <property type="entry name" value="Trypsin-like serine proteases"/>
    <property type="match status" value="1"/>
</dbReference>
<evidence type="ECO:0000256" key="5">
    <source>
        <dbReference type="ARBA" id="ARBA00022825"/>
    </source>
</evidence>
<evidence type="ECO:0000256" key="1">
    <source>
        <dbReference type="ARBA" id="ARBA00004239"/>
    </source>
</evidence>
<dbReference type="InterPro" id="IPR009003">
    <property type="entry name" value="Peptidase_S1_PA"/>
</dbReference>
<dbReference type="InterPro" id="IPR043504">
    <property type="entry name" value="Peptidase_S1_PA_chymotrypsin"/>
</dbReference>
<dbReference type="GO" id="GO:0006508">
    <property type="term" value="P:proteolysis"/>
    <property type="evidence" value="ECO:0007669"/>
    <property type="project" value="UniProtKB-KW"/>
</dbReference>
<evidence type="ECO:0000259" key="9">
    <source>
        <dbReference type="PROSITE" id="PS50240"/>
    </source>
</evidence>
<dbReference type="FunFam" id="2.40.10.10:FF:000036">
    <property type="entry name" value="Trypsin beta"/>
    <property type="match status" value="1"/>
</dbReference>
<reference evidence="10" key="1">
    <citation type="submission" date="2021-07" db="EMBL/GenBank/DDBJ databases">
        <authorList>
            <person name="Catto M.A."/>
            <person name="Jacobson A."/>
            <person name="Kennedy G."/>
            <person name="Labadie P."/>
            <person name="Hunt B.G."/>
            <person name="Srinivasan R."/>
        </authorList>
    </citation>
    <scope>NUCLEOTIDE SEQUENCE</scope>
    <source>
        <strain evidence="10">PL_HMW_Pooled</strain>
        <tissue evidence="10">Head</tissue>
    </source>
</reference>
<feature type="chain" id="PRO_5042090291" evidence="8">
    <location>
        <begin position="20"/>
        <end position="308"/>
    </location>
</feature>
<dbReference type="EMBL" id="JAHWGI010000505">
    <property type="protein sequence ID" value="KAK3916220.1"/>
    <property type="molecule type" value="Genomic_DNA"/>
</dbReference>
<dbReference type="PRINTS" id="PR00722">
    <property type="entry name" value="CHYMOTRYPSIN"/>
</dbReference>
<keyword evidence="6" id="KW-1015">Disulfide bond</keyword>
<reference evidence="10" key="2">
    <citation type="journal article" date="2023" name="BMC Genomics">
        <title>Pest status, molecular evolution, and epigenetic factors derived from the genome assembly of Frankliniella fusca, a thysanopteran phytovirus vector.</title>
        <authorList>
            <person name="Catto M.A."/>
            <person name="Labadie P.E."/>
            <person name="Jacobson A.L."/>
            <person name="Kennedy G.G."/>
            <person name="Srinivasan R."/>
            <person name="Hunt B.G."/>
        </authorList>
    </citation>
    <scope>NUCLEOTIDE SEQUENCE</scope>
    <source>
        <strain evidence="10">PL_HMW_Pooled</strain>
    </source>
</reference>
<evidence type="ECO:0000313" key="11">
    <source>
        <dbReference type="Proteomes" id="UP001219518"/>
    </source>
</evidence>
<feature type="signal peptide" evidence="8">
    <location>
        <begin position="1"/>
        <end position="19"/>
    </location>
</feature>
<gene>
    <name evidence="10" type="ORF">KUF71_006088</name>
</gene>
<dbReference type="InterPro" id="IPR033116">
    <property type="entry name" value="TRYPSIN_SER"/>
</dbReference>
<feature type="domain" description="Peptidase S1" evidence="9">
    <location>
        <begin position="56"/>
        <end position="305"/>
    </location>
</feature>
<evidence type="ECO:0000256" key="3">
    <source>
        <dbReference type="ARBA" id="ARBA00022670"/>
    </source>
</evidence>
<dbReference type="PROSITE" id="PS00135">
    <property type="entry name" value="TRYPSIN_SER"/>
    <property type="match status" value="1"/>
</dbReference>
<evidence type="ECO:0000313" key="10">
    <source>
        <dbReference type="EMBL" id="KAK3916220.1"/>
    </source>
</evidence>
<dbReference type="InterPro" id="IPR001314">
    <property type="entry name" value="Peptidase_S1A"/>
</dbReference>
<dbReference type="Pfam" id="PF00089">
    <property type="entry name" value="Trypsin"/>
    <property type="match status" value="1"/>
</dbReference>